<organism evidence="5 6">
    <name type="scientific">Nocardia camponoti</name>
    <dbReference type="NCBI Taxonomy" id="1616106"/>
    <lineage>
        <taxon>Bacteria</taxon>
        <taxon>Bacillati</taxon>
        <taxon>Actinomycetota</taxon>
        <taxon>Actinomycetes</taxon>
        <taxon>Mycobacteriales</taxon>
        <taxon>Nocardiaceae</taxon>
        <taxon>Nocardia</taxon>
    </lineage>
</organism>
<dbReference type="Pfam" id="PF13193">
    <property type="entry name" value="AMP-binding_C"/>
    <property type="match status" value="3"/>
</dbReference>
<dbReference type="Gene3D" id="1.10.1200.10">
    <property type="entry name" value="ACP-like"/>
    <property type="match status" value="2"/>
</dbReference>
<dbReference type="Gene3D" id="3.40.50.1820">
    <property type="entry name" value="alpha/beta hydrolase"/>
    <property type="match status" value="1"/>
</dbReference>
<dbReference type="PROSITE" id="PS00455">
    <property type="entry name" value="AMP_BINDING"/>
    <property type="match status" value="3"/>
</dbReference>
<dbReference type="NCBIfam" id="NF003417">
    <property type="entry name" value="PRK04813.1"/>
    <property type="match status" value="3"/>
</dbReference>
<reference evidence="5" key="1">
    <citation type="journal article" date="2014" name="Int. J. Syst. Evol. Microbiol.">
        <title>Complete genome sequence of Corynebacterium casei LMG S-19264T (=DSM 44701T), isolated from a smear-ripened cheese.</title>
        <authorList>
            <consortium name="US DOE Joint Genome Institute (JGI-PGF)"/>
            <person name="Walter F."/>
            <person name="Albersmeier A."/>
            <person name="Kalinowski J."/>
            <person name="Ruckert C."/>
        </authorList>
    </citation>
    <scope>NUCLEOTIDE SEQUENCE</scope>
    <source>
        <strain evidence="5">CGMCC 4.7278</strain>
    </source>
</reference>
<dbReference type="SUPFAM" id="SSF52777">
    <property type="entry name" value="CoA-dependent acyltransferases"/>
    <property type="match status" value="4"/>
</dbReference>
<proteinExistence type="predicted"/>
<dbReference type="InterPro" id="IPR006162">
    <property type="entry name" value="Ppantetheine_attach_site"/>
</dbReference>
<dbReference type="SUPFAM" id="SSF47336">
    <property type="entry name" value="ACP-like"/>
    <property type="match status" value="3"/>
</dbReference>
<dbReference type="GO" id="GO:0031177">
    <property type="term" value="F:phosphopantetheine binding"/>
    <property type="evidence" value="ECO:0007669"/>
    <property type="project" value="InterPro"/>
</dbReference>
<dbReference type="InterPro" id="IPR001031">
    <property type="entry name" value="Thioesterase"/>
</dbReference>
<feature type="domain" description="Carrier" evidence="4">
    <location>
        <begin position="523"/>
        <end position="603"/>
    </location>
</feature>
<dbReference type="Proteomes" id="UP000612956">
    <property type="component" value="Unassembled WGS sequence"/>
</dbReference>
<dbReference type="Pfam" id="PF00668">
    <property type="entry name" value="Condensation"/>
    <property type="match status" value="2"/>
</dbReference>
<dbReference type="InterPro" id="IPR025110">
    <property type="entry name" value="AMP-bd_C"/>
</dbReference>
<dbReference type="InterPro" id="IPR020806">
    <property type="entry name" value="PKS_PP-bd"/>
</dbReference>
<comment type="cofactor">
    <cofactor evidence="1">
        <name>pantetheine 4'-phosphate</name>
        <dbReference type="ChEBI" id="CHEBI:47942"/>
    </cofactor>
</comment>
<sequence>MLSARREGRSGRRRGGSTTQLFTDLLTAAVKTFPDNIAVRFENRELTYQQLDDQATQLARELIGRGIGPGDTVAIAITRSIESVLAVWAVSRTGATFVPVDPMYPADRIEFMLADSQATLGLTTSAHRGGLGNTATWLELDEPSVQAQIAAQPTHAFWYGDRVRPLTANHPAYLIYTSGSTGRPKAVVVTHDGFARVAAADYGITSDSRVTHLSSPSFDFSILEFLHTFPKGATLVIVPPTTFGGEELAALVTRERVTHLTITPGALESVPLADYPDLRTVICAGEALPAGLVQRWTTPDRPVFNAYGPTETTVIVTTGPMALDTPITLGRITDGSHPLILDPGLRIVPIGVAGELYIAGSGLAQGYLGRPELTADRFIANPYASELGRTGARMYRTGDLVRRTPDGDLEYLGRTDFQVKIRGLRIELGEIDAALTNHPDIAFAVTLGKELPSGATALVAYVLPHPSAVVTPAELADFLGTSLPAYMVPSAITVLDELPLTPVGKLDRAALPEPVFATREFRAPSTETEKLVAEIFAAVLHPDDDDAEPVGADDNFFDLGGNSLLATQVSARLSAAVGTRVPLHLLFEAPSVADLATALAAHTGATDTEATLPLAPMPRPDRIPLSYAQQRMWFLNRFNPDSVVNNIPMAVRLTGPLDLTAMRAAVTDLIARHEVLRTIYPSLDGEGSQLILDVDDPRAVPRFAVDDTDADRVRADVIETLATPFDVTTAPPLRIRVLRLSENEHVLVCVVHHIAGDGWSMRPLTTDLMTAYLARANGTAPAWAPLPVQYADFSLWQRGVLGAEDDPTSPIAAQADFWRTTLAELPDELTLPFDLPRPHTPTFAGAKTAFTISAELRDQLNDVARDHNGSLFMVLHAALAVLLAGMSGTDDIAIGTPVAGRGDAALDDLIGMFVNTAVLRTRVDPNATLGELLATTRDNDIQAFAHTDIPFERLVELLAPERSTRRNPLFQVMLSFQNMPSGSLELPSLRVSGVEFDQATEKFDLSLTISESQDPADTVGLYAQFSYATDLFNEETVAAFVDRFQVVLESIVANQQQRIREIDLLSPAERADVLETWNRTTHPVPDVVGVLDLIQAQVRSRPDAVALLADTGSGTVQQLTYAEFSAGVNRLARKLIEGGVGPETRVAIGIRRSVDTLVAVHAVLAAGGAYVPIDLDHPVARIGHILDTARPAHLLMTSDEPLELPVTARRIDIDTLELSHLSSEPVTDAERLGSLRSENTAYVIFTSGSTGRPKGVAVSHSALLNQLSWLVDEVNLDASDIVLHKTPVTFDPSVRELFAPLMVGARTVIATHDGHRDPQYLSAAIERFGVTVTAFVPSLLAVFVTAATARACRSLRVIFVGGEALPPTLVDAVGRVSDAAVVNSYGPTEFTITATLARAARTAGDSVPIGRPVWNARAYVLDAALRPAPVGVRGELYLAGAQLARGYHARPDLTADRFVADPFGPPHARMYRTGDLVRWSTAGELEFLGRTDFQVKLRGQRIELGEIETALIDHPAVWRATVQIVEAAATQHLVAYVIPTPGSSIDPAELTRHAAQRLPSYMVPTAVVALDEFPLNPSGKLDRRALPQPVFKTREFRAPVTPTEVLVAATFAELLGADRVGLDDDFFAIGGNSLLAARAAARIGAAIDASIPVREFFEAPTVAELAERLANRGGTANRPKLVAGPRPELVPLSQAQQRMWTLNQLNPESPAYNIPLALRLTGNLDVNALREAVVDVLERHESLRTSYPTDATGLPYQQLHSAADALPGGLVVRSSVDPLAEAVALMSTGFDVTQQVPVRAALFTGAANGEYLVVLVIHHITGDGASVAPLARDLMTAYYARSTGEAPAWAPLSVQYADYALWQQAVLGDEADETSLVAKQLAFWRGTLAGLSAQPGLPQDRPYPAMPSARGATTSLSLSADVHQSLDQLARDHNASLFQVVHAALAVLVGRLSGRTDVAIGTPVAGRGERALDDLVGMFVNTLTLRTEVPGSASFAELLKQVSEADLAALENADVPFERVVDEVAPNRVREQNPLFQVLLAFENIEAASFELPGLTIVGVDGGATSAKFDLSVGVSPIVNADRTLGEITIGFNYATDIFDASTVETLAEQFSRVLTAVAADPTAVVGDIDLVDADARAELLRVGTGSALEIESGATLVSLFEAQAQQTPTAVAVTFDGISLPYGAFAARVNRLARHLISIGVRPESRVALGMRRSLDLLIGIYAINAAGAAYVPLDPDHPADRIAHVLDTANPVCVLTTSVDATAVADHRFPLIDVNSLELSRYSAAPVTDADRLAPLRPDNTAYVIFTSGSTGRPKGVAVSHASAVNQIRWITSEYSINAHDVVLFKTPATFDVSVWELFSALSTGARLVIADADGHRDPRYLADIIAAEQVTITSFVPSMLSAFAADVDASVLTSLRALLIAGEALTAPTVTAIRRTSGAELHNLYGPTEATVHATSAPVAASVSGAVPIGRPVFNTQTFVLDSRLRPVPSGVVGELYLAGTQLARGYLDRPDLTADRFLANPFAPGERMYRTGDLVRWTRAGELEYLGRSDFQVKVRGLRIELGEIEAALTEHDGVAQAVVVVRDDLGDQIVAYLVPATDELSVDDVRANAARLLPNYMVPAAFVVLDAIPVNANGKLDRAALPEPAGVTREYRAPVTETEQTIASVFADLLDVERVGRDDSLFDLGGNSLIAARAAARLSDAFGEKVPMVLLFTASTPGELAAELDNRRTGQSELSSPFDVLLPLRTSGSAEPLFCVHPFGGIAWSFAGLAAHVDDRPIYGLQSPALAGDDIALPTSVEDWARIYVKAIRSVQPSGPYHLIGWSLGGVLAHAMAVQLQREGEQVALLSMMDSYLETAMARATEPSGDAAIPLNELLGGLLGDRADEVQLDDQSDISTIAAQLANLPEPFGSLGAERIGRFMQANIEMNALTSSYSPATPYDGDVVYFSATQADGATTLGVHTWENVVTGTVHDYPVPASHWRMSDGAALAVIAAELKKHMSMP</sequence>
<evidence type="ECO:0000256" key="1">
    <source>
        <dbReference type="ARBA" id="ARBA00001957"/>
    </source>
</evidence>
<dbReference type="SUPFAM" id="SSF56801">
    <property type="entry name" value="Acetyl-CoA synthetase-like"/>
    <property type="match status" value="3"/>
</dbReference>
<dbReference type="InterPro" id="IPR009081">
    <property type="entry name" value="PP-bd_ACP"/>
</dbReference>
<evidence type="ECO:0000313" key="6">
    <source>
        <dbReference type="Proteomes" id="UP000612956"/>
    </source>
</evidence>
<dbReference type="Pfam" id="PF00975">
    <property type="entry name" value="Thioesterase"/>
    <property type="match status" value="1"/>
</dbReference>
<dbReference type="Gene3D" id="2.30.38.10">
    <property type="entry name" value="Luciferase, Domain 3"/>
    <property type="match status" value="3"/>
</dbReference>
<dbReference type="EMBL" id="BMMW01000002">
    <property type="protein sequence ID" value="GGK49698.1"/>
    <property type="molecule type" value="Genomic_DNA"/>
</dbReference>
<dbReference type="InterPro" id="IPR010071">
    <property type="entry name" value="AA_adenyl_dom"/>
</dbReference>
<dbReference type="GO" id="GO:0044550">
    <property type="term" value="P:secondary metabolite biosynthetic process"/>
    <property type="evidence" value="ECO:0007669"/>
    <property type="project" value="UniProtKB-ARBA"/>
</dbReference>
<evidence type="ECO:0000256" key="2">
    <source>
        <dbReference type="ARBA" id="ARBA00022450"/>
    </source>
</evidence>
<dbReference type="InterPro" id="IPR000873">
    <property type="entry name" value="AMP-dep_synth/lig_dom"/>
</dbReference>
<dbReference type="CDD" id="cd05930">
    <property type="entry name" value="A_NRPS"/>
    <property type="match status" value="1"/>
</dbReference>
<dbReference type="GO" id="GO:0008610">
    <property type="term" value="P:lipid biosynthetic process"/>
    <property type="evidence" value="ECO:0007669"/>
    <property type="project" value="UniProtKB-ARBA"/>
</dbReference>
<feature type="domain" description="Carrier" evidence="4">
    <location>
        <begin position="2658"/>
        <end position="2733"/>
    </location>
</feature>
<dbReference type="PROSITE" id="PS50075">
    <property type="entry name" value="CARRIER"/>
    <property type="match status" value="3"/>
</dbReference>
<dbReference type="GO" id="GO:0003824">
    <property type="term" value="F:catalytic activity"/>
    <property type="evidence" value="ECO:0007669"/>
    <property type="project" value="InterPro"/>
</dbReference>
<dbReference type="SUPFAM" id="SSF53474">
    <property type="entry name" value="alpha/beta-Hydrolases"/>
    <property type="match status" value="1"/>
</dbReference>
<dbReference type="SMART" id="SM00824">
    <property type="entry name" value="PKS_TE"/>
    <property type="match status" value="1"/>
</dbReference>
<evidence type="ECO:0000313" key="5">
    <source>
        <dbReference type="EMBL" id="GGK49698.1"/>
    </source>
</evidence>
<accession>A0A917V8R5</accession>
<dbReference type="Gene3D" id="3.30.559.30">
    <property type="entry name" value="Nonribosomal peptide synthetase, condensation domain"/>
    <property type="match status" value="2"/>
</dbReference>
<dbReference type="CDD" id="cd19540">
    <property type="entry name" value="LCL_NRPS-like"/>
    <property type="match status" value="2"/>
</dbReference>
<gene>
    <name evidence="5" type="ORF">GCM10011591_21480</name>
</gene>
<dbReference type="InterPro" id="IPR036736">
    <property type="entry name" value="ACP-like_sf"/>
</dbReference>
<dbReference type="PANTHER" id="PTHR45527:SF1">
    <property type="entry name" value="FATTY ACID SYNTHASE"/>
    <property type="match status" value="1"/>
</dbReference>
<dbReference type="FunFam" id="3.40.50.12780:FF:000012">
    <property type="entry name" value="Non-ribosomal peptide synthetase"/>
    <property type="match status" value="2"/>
</dbReference>
<evidence type="ECO:0000256" key="3">
    <source>
        <dbReference type="ARBA" id="ARBA00022553"/>
    </source>
</evidence>
<dbReference type="PROSITE" id="PS00012">
    <property type="entry name" value="PHOSPHOPANTETHEINE"/>
    <property type="match status" value="3"/>
</dbReference>
<keyword evidence="6" id="KW-1185">Reference proteome</keyword>
<dbReference type="NCBIfam" id="TIGR01733">
    <property type="entry name" value="AA-adenyl-dom"/>
    <property type="match status" value="3"/>
</dbReference>
<evidence type="ECO:0000259" key="4">
    <source>
        <dbReference type="PROSITE" id="PS50075"/>
    </source>
</evidence>
<dbReference type="GO" id="GO:0043041">
    <property type="term" value="P:amino acid activation for nonribosomal peptide biosynthetic process"/>
    <property type="evidence" value="ECO:0007669"/>
    <property type="project" value="TreeGrafter"/>
</dbReference>
<dbReference type="InterPro" id="IPR020845">
    <property type="entry name" value="AMP-binding_CS"/>
</dbReference>
<feature type="domain" description="Carrier" evidence="4">
    <location>
        <begin position="1598"/>
        <end position="1673"/>
    </location>
</feature>
<dbReference type="Pfam" id="PF00550">
    <property type="entry name" value="PP-binding"/>
    <property type="match status" value="3"/>
</dbReference>
<dbReference type="GO" id="GO:0005829">
    <property type="term" value="C:cytosol"/>
    <property type="evidence" value="ECO:0007669"/>
    <property type="project" value="TreeGrafter"/>
</dbReference>
<keyword evidence="2" id="KW-0596">Phosphopantetheine</keyword>
<dbReference type="Gene3D" id="3.30.300.30">
    <property type="match status" value="3"/>
</dbReference>
<dbReference type="FunFam" id="2.30.38.10:FF:000001">
    <property type="entry name" value="Non-ribosomal peptide synthetase PvdI"/>
    <property type="match status" value="2"/>
</dbReference>
<dbReference type="InterPro" id="IPR029058">
    <property type="entry name" value="AB_hydrolase_fold"/>
</dbReference>
<dbReference type="PANTHER" id="PTHR45527">
    <property type="entry name" value="NONRIBOSOMAL PEPTIDE SYNTHETASE"/>
    <property type="match status" value="1"/>
</dbReference>
<dbReference type="InterPro" id="IPR001242">
    <property type="entry name" value="Condensation_dom"/>
</dbReference>
<dbReference type="Gene3D" id="3.40.50.980">
    <property type="match status" value="6"/>
</dbReference>
<dbReference type="SMART" id="SM00823">
    <property type="entry name" value="PKS_PP"/>
    <property type="match status" value="3"/>
</dbReference>
<protein>
    <recommendedName>
        <fullName evidence="4">Carrier domain-containing protein</fullName>
    </recommendedName>
</protein>
<dbReference type="CDD" id="cd17646">
    <property type="entry name" value="A_NRPS_AB3403-like"/>
    <property type="match status" value="2"/>
</dbReference>
<dbReference type="Gene3D" id="3.30.559.10">
    <property type="entry name" value="Chloramphenicol acetyltransferase-like domain"/>
    <property type="match status" value="2"/>
</dbReference>
<comment type="caution">
    <text evidence="5">The sequence shown here is derived from an EMBL/GenBank/DDBJ whole genome shotgun (WGS) entry which is preliminary data.</text>
</comment>
<dbReference type="InterPro" id="IPR045851">
    <property type="entry name" value="AMP-bd_C_sf"/>
</dbReference>
<reference evidence="5" key="2">
    <citation type="submission" date="2020-09" db="EMBL/GenBank/DDBJ databases">
        <authorList>
            <person name="Sun Q."/>
            <person name="Zhou Y."/>
        </authorList>
    </citation>
    <scope>NUCLEOTIDE SEQUENCE</scope>
    <source>
        <strain evidence="5">CGMCC 4.7278</strain>
    </source>
</reference>
<dbReference type="FunFam" id="3.40.50.980:FF:000001">
    <property type="entry name" value="Non-ribosomal peptide synthetase"/>
    <property type="match status" value="3"/>
</dbReference>
<keyword evidence="3" id="KW-0597">Phosphoprotein</keyword>
<dbReference type="Pfam" id="PF00501">
    <property type="entry name" value="AMP-binding"/>
    <property type="match status" value="3"/>
</dbReference>
<dbReference type="InterPro" id="IPR023213">
    <property type="entry name" value="CAT-like_dom_sf"/>
</dbReference>
<name>A0A917V8R5_9NOCA</name>
<dbReference type="FunFam" id="3.30.300.30:FF:000010">
    <property type="entry name" value="Enterobactin synthetase component F"/>
    <property type="match status" value="1"/>
</dbReference>
<dbReference type="InterPro" id="IPR020802">
    <property type="entry name" value="TesA-like"/>
</dbReference>
<dbReference type="RefSeq" id="WP_188828761.1">
    <property type="nucleotide sequence ID" value="NZ_BMMW01000002.1"/>
</dbReference>